<dbReference type="InterPro" id="IPR009061">
    <property type="entry name" value="DNA-bd_dom_put_sf"/>
</dbReference>
<comment type="caution">
    <text evidence="3">The sequence shown here is derived from an EMBL/GenBank/DDBJ whole genome shotgun (WGS) entry which is preliminary data.</text>
</comment>
<sequence length="133" mass="15501">MGELAKEANVSKRTIDYYTQLGILTPERSDSNYRFYSDEAVETLHLVAQYKELNIPLLEIKEKVELFHTSRVEQEKVLKYTQALSKRMEYLETELKEMKPMLDSLSEEQQKSVLSKMSTQSVTLAKLLMVLFT</sequence>
<gene>
    <name evidence="3" type="ORF">E1I69_19670</name>
</gene>
<dbReference type="AlphaFoldDB" id="A0A4S3PL92"/>
<feature type="domain" description="HTH merR-type" evidence="2">
    <location>
        <begin position="1"/>
        <end position="66"/>
    </location>
</feature>
<dbReference type="PANTHER" id="PTHR30204">
    <property type="entry name" value="REDOX-CYCLING DRUG-SENSING TRANSCRIPTIONAL ACTIVATOR SOXR"/>
    <property type="match status" value="1"/>
</dbReference>
<dbReference type="Pfam" id="PF13411">
    <property type="entry name" value="MerR_1"/>
    <property type="match status" value="1"/>
</dbReference>
<organism evidence="3 4">
    <name type="scientific">Bacillus timonensis</name>
    <dbReference type="NCBI Taxonomy" id="1033734"/>
    <lineage>
        <taxon>Bacteria</taxon>
        <taxon>Bacillati</taxon>
        <taxon>Bacillota</taxon>
        <taxon>Bacilli</taxon>
        <taxon>Bacillales</taxon>
        <taxon>Bacillaceae</taxon>
        <taxon>Bacillus</taxon>
    </lineage>
</organism>
<dbReference type="InterPro" id="IPR047057">
    <property type="entry name" value="MerR_fam"/>
</dbReference>
<dbReference type="PROSITE" id="PS50937">
    <property type="entry name" value="HTH_MERR_2"/>
    <property type="match status" value="1"/>
</dbReference>
<dbReference type="EMBL" id="SLUB01000052">
    <property type="protein sequence ID" value="THE10199.1"/>
    <property type="molecule type" value="Genomic_DNA"/>
</dbReference>
<evidence type="ECO:0000256" key="1">
    <source>
        <dbReference type="ARBA" id="ARBA00023125"/>
    </source>
</evidence>
<dbReference type="SUPFAM" id="SSF46955">
    <property type="entry name" value="Putative DNA-binding domain"/>
    <property type="match status" value="1"/>
</dbReference>
<dbReference type="PANTHER" id="PTHR30204:SF95">
    <property type="entry name" value="HTH-TYPE TRANSCRIPTIONAL REGULATOR CUER"/>
    <property type="match status" value="1"/>
</dbReference>
<evidence type="ECO:0000313" key="4">
    <source>
        <dbReference type="Proteomes" id="UP000306477"/>
    </source>
</evidence>
<dbReference type="GO" id="GO:0003700">
    <property type="term" value="F:DNA-binding transcription factor activity"/>
    <property type="evidence" value="ECO:0007669"/>
    <property type="project" value="InterPro"/>
</dbReference>
<dbReference type="OrthoDB" id="166060at2"/>
<dbReference type="Gene3D" id="1.10.1660.10">
    <property type="match status" value="1"/>
</dbReference>
<keyword evidence="1" id="KW-0238">DNA-binding</keyword>
<dbReference type="GO" id="GO:0003677">
    <property type="term" value="F:DNA binding"/>
    <property type="evidence" value="ECO:0007669"/>
    <property type="project" value="UniProtKB-KW"/>
</dbReference>
<dbReference type="Proteomes" id="UP000306477">
    <property type="component" value="Unassembled WGS sequence"/>
</dbReference>
<proteinExistence type="predicted"/>
<accession>A0A4S3PL92</accession>
<dbReference type="InterPro" id="IPR000551">
    <property type="entry name" value="MerR-type_HTH_dom"/>
</dbReference>
<evidence type="ECO:0000259" key="2">
    <source>
        <dbReference type="PROSITE" id="PS50937"/>
    </source>
</evidence>
<reference evidence="3 4" key="1">
    <citation type="journal article" date="2019" name="Indoor Air">
        <title>Impacts of indoor surface finishes on bacterial viability.</title>
        <authorList>
            <person name="Hu J."/>
            <person name="Maamar S.B."/>
            <person name="Glawe A.J."/>
            <person name="Gottel N."/>
            <person name="Gilbert J.A."/>
            <person name="Hartmann E.M."/>
        </authorList>
    </citation>
    <scope>NUCLEOTIDE SEQUENCE [LARGE SCALE GENOMIC DNA]</scope>
    <source>
        <strain evidence="3 4">AF060A6</strain>
    </source>
</reference>
<protein>
    <submittedName>
        <fullName evidence="3">MerR family transcriptional regulator</fullName>
    </submittedName>
</protein>
<dbReference type="STRING" id="1033734.GCA_000285535_04334"/>
<evidence type="ECO:0000313" key="3">
    <source>
        <dbReference type="EMBL" id="THE10199.1"/>
    </source>
</evidence>
<keyword evidence="4" id="KW-1185">Reference proteome</keyword>
<name>A0A4S3PL92_9BACI</name>
<dbReference type="SMART" id="SM00422">
    <property type="entry name" value="HTH_MERR"/>
    <property type="match status" value="1"/>
</dbReference>